<evidence type="ECO:0000256" key="1">
    <source>
        <dbReference type="SAM" id="MobiDB-lite"/>
    </source>
</evidence>
<evidence type="ECO:0000313" key="2">
    <source>
        <dbReference type="EMBL" id="SNV62965.1"/>
    </source>
</evidence>
<accession>A0AAJ4XFB1</accession>
<gene>
    <name evidence="2" type="ORF">SAMEA4412673_03839</name>
</gene>
<proteinExistence type="predicted"/>
<organism evidence="2 3">
    <name type="scientific">Sphingobacterium mizutaii</name>
    <dbReference type="NCBI Taxonomy" id="1010"/>
    <lineage>
        <taxon>Bacteria</taxon>
        <taxon>Pseudomonadati</taxon>
        <taxon>Bacteroidota</taxon>
        <taxon>Sphingobacteriia</taxon>
        <taxon>Sphingobacteriales</taxon>
        <taxon>Sphingobacteriaceae</taxon>
        <taxon>Sphingobacterium</taxon>
    </lineage>
</organism>
<dbReference type="AlphaFoldDB" id="A0AAJ4XFB1"/>
<name>A0AAJ4XFB1_9SPHI</name>
<reference evidence="2 3" key="1">
    <citation type="submission" date="2017-06" db="EMBL/GenBank/DDBJ databases">
        <authorList>
            <consortium name="Pathogen Informatics"/>
        </authorList>
    </citation>
    <scope>NUCLEOTIDE SEQUENCE [LARGE SCALE GENOMIC DNA]</scope>
    <source>
        <strain evidence="2 3">NCTC12149</strain>
    </source>
</reference>
<evidence type="ECO:0000313" key="3">
    <source>
        <dbReference type="Proteomes" id="UP000215355"/>
    </source>
</evidence>
<protein>
    <submittedName>
        <fullName evidence="2">Uncharacterized protein</fullName>
    </submittedName>
</protein>
<dbReference type="EMBL" id="LT906468">
    <property type="protein sequence ID" value="SNV62965.1"/>
    <property type="molecule type" value="Genomic_DNA"/>
</dbReference>
<feature type="compositionally biased region" description="Polar residues" evidence="1">
    <location>
        <begin position="14"/>
        <end position="23"/>
    </location>
</feature>
<sequence>MVIYFGPVSSKTEIASSETTNGTERGAGRVPGTRAIPGSCRGRPDLAGQFG</sequence>
<dbReference type="Proteomes" id="UP000215355">
    <property type="component" value="Chromosome 1"/>
</dbReference>
<feature type="region of interest" description="Disordered" evidence="1">
    <location>
        <begin position="14"/>
        <end position="51"/>
    </location>
</feature>
<dbReference type="KEGG" id="smiz:4412673_03839"/>